<organism evidence="1 2">
    <name type="scientific">Candidatus Blackburnbacteria bacterium RIFCSPLOWO2_01_FULL_40_20</name>
    <dbReference type="NCBI Taxonomy" id="1797519"/>
    <lineage>
        <taxon>Bacteria</taxon>
        <taxon>Candidatus Blackburniibacteriota</taxon>
    </lineage>
</organism>
<proteinExistence type="predicted"/>
<dbReference type="Proteomes" id="UP000178659">
    <property type="component" value="Unassembled WGS sequence"/>
</dbReference>
<name>A0A1G1VAP0_9BACT</name>
<sequence length="241" mass="28150">MVTKVFQDFPNFKKQLIDFDNLYAQLKKRRVIKTLPRSTGNKKKDLYSTLAHYINIIHLKLIHQLQLLILGINSENPEVASIVRSCIETIGALAYITNKITPKKTDYEFIWELLYVATMGQNTKTMSGKITFSNAPQSIHTADYVREINKLLNIELDRIGSENKDYILESYDFLSEFTHPNYLALQVYWRVDHGELIYDKKIACLREEELSQILLTTIPLILVYEMTLRKAEKLEQEFVVR</sequence>
<evidence type="ECO:0000313" key="1">
    <source>
        <dbReference type="EMBL" id="OGY12515.1"/>
    </source>
</evidence>
<gene>
    <name evidence="1" type="ORF">A3A77_00905</name>
</gene>
<dbReference type="EMBL" id="MHCC01000027">
    <property type="protein sequence ID" value="OGY12515.1"/>
    <property type="molecule type" value="Genomic_DNA"/>
</dbReference>
<dbReference type="AlphaFoldDB" id="A0A1G1VAP0"/>
<protein>
    <submittedName>
        <fullName evidence="1">Uncharacterized protein</fullName>
    </submittedName>
</protein>
<evidence type="ECO:0000313" key="2">
    <source>
        <dbReference type="Proteomes" id="UP000178659"/>
    </source>
</evidence>
<comment type="caution">
    <text evidence="1">The sequence shown here is derived from an EMBL/GenBank/DDBJ whole genome shotgun (WGS) entry which is preliminary data.</text>
</comment>
<reference evidence="1 2" key="1">
    <citation type="journal article" date="2016" name="Nat. Commun.">
        <title>Thousands of microbial genomes shed light on interconnected biogeochemical processes in an aquifer system.</title>
        <authorList>
            <person name="Anantharaman K."/>
            <person name="Brown C.T."/>
            <person name="Hug L.A."/>
            <person name="Sharon I."/>
            <person name="Castelle C.J."/>
            <person name="Probst A.J."/>
            <person name="Thomas B.C."/>
            <person name="Singh A."/>
            <person name="Wilkins M.J."/>
            <person name="Karaoz U."/>
            <person name="Brodie E.L."/>
            <person name="Williams K.H."/>
            <person name="Hubbard S.S."/>
            <person name="Banfield J.F."/>
        </authorList>
    </citation>
    <scope>NUCLEOTIDE SEQUENCE [LARGE SCALE GENOMIC DNA]</scope>
</reference>
<accession>A0A1G1VAP0</accession>